<keyword evidence="2" id="KW-1185">Reference proteome</keyword>
<gene>
    <name evidence="1" type="ORF">BJ138DRAFT_1127031</name>
</gene>
<name>A0ACB8AAB7_9AGAM</name>
<sequence>MDNSHGYRRPSNTRSSMVLDDNIPEDSKPLGLFPLHAKRTFADTGIMQLKNASQRSQFNPTQSSQLYENTFRSHVDPDRLSTSYRQPLMESEARIAGHSVYSHIPSFLDHTKHNTSKMPHDSNARVKDIRENDYVAGNRASSQTLSVDRQNRSTKGSHYEPSIKEEHEDEVGLSDSHNEDDVGLWMSKLSSNLNQSKNEVVTLRQKNTELRKQLEAKDRLNSEKTQHLLQSRKVSEAFQKNNAELRADLEALGKEKLVIFGFMMEARATMESITQLREEAQPNLQYFVANFEQEGEYTRKSAIMAVANELQSELSKTQQVADILREKLEIMGTELAHARSHVAELESRHGNDIRMIEAVAADISRTTERMVEMDDHLKIHKQDATDTAVELAETQYRLSQLELFSRGTDNLVDSLKQENYKTQRVCDDQKSRLLVLHEGVAFRDQRIQDLETSLLKAQEDRHETQEQMRGLQDRLIVSQRREKAKECEFLSGRVEALETQLIDARDLEKNLSAQNARLGSERDSIHDKCKISELQLADTKRELEQHRTKLSESEVARKILEERFDDQSVTLRITKESIGDIQERLDAALRTNKTLDGKLNILASGRERDESLSKQREVILQLRLDEMLATSVSQQEEIIKLHKEISGSQAKISVYQSHIEEIELRIEESEASRAADKEHIQEKQKTNDYLQSETATLQTQINDLRRRLTVAEAPSEEHRKQLAALNVRIRELDNIVQLAQKRAGTITTRYKEDDLNDDEKALVGTLTQQARAIFERDIMEKNNEIRRHDNLVKQHEARIAQLQDSLQRRIRLDENSNTNGSGNGHAGPWGGPPAPPIKPDQRKANQAPKSAAQSPDSNEGSSYGVLSTSGFERGLPRPAQDIDQFSFRTLAMDAADDIDDFDIPTHVPQNGKRTMMSLGIDDTQDSTRPARRAVCPQETVNDKFTLWGIQKNTVNLPEVETVAEKTPVGPKKRAGRRKAQ</sequence>
<dbReference type="EMBL" id="MU267721">
    <property type="protein sequence ID" value="KAH7910235.1"/>
    <property type="molecule type" value="Genomic_DNA"/>
</dbReference>
<organism evidence="1 2">
    <name type="scientific">Hygrophoropsis aurantiaca</name>
    <dbReference type="NCBI Taxonomy" id="72124"/>
    <lineage>
        <taxon>Eukaryota</taxon>
        <taxon>Fungi</taxon>
        <taxon>Dikarya</taxon>
        <taxon>Basidiomycota</taxon>
        <taxon>Agaricomycotina</taxon>
        <taxon>Agaricomycetes</taxon>
        <taxon>Agaricomycetidae</taxon>
        <taxon>Boletales</taxon>
        <taxon>Coniophorineae</taxon>
        <taxon>Hygrophoropsidaceae</taxon>
        <taxon>Hygrophoropsis</taxon>
    </lineage>
</organism>
<evidence type="ECO:0000313" key="1">
    <source>
        <dbReference type="EMBL" id="KAH7910235.1"/>
    </source>
</evidence>
<evidence type="ECO:0000313" key="2">
    <source>
        <dbReference type="Proteomes" id="UP000790377"/>
    </source>
</evidence>
<accession>A0ACB8AAB7</accession>
<protein>
    <submittedName>
        <fullName evidence="1">Uncharacterized protein</fullName>
    </submittedName>
</protein>
<reference evidence="1" key="1">
    <citation type="journal article" date="2021" name="New Phytol.">
        <title>Evolutionary innovations through gain and loss of genes in the ectomycorrhizal Boletales.</title>
        <authorList>
            <person name="Wu G."/>
            <person name="Miyauchi S."/>
            <person name="Morin E."/>
            <person name="Kuo A."/>
            <person name="Drula E."/>
            <person name="Varga T."/>
            <person name="Kohler A."/>
            <person name="Feng B."/>
            <person name="Cao Y."/>
            <person name="Lipzen A."/>
            <person name="Daum C."/>
            <person name="Hundley H."/>
            <person name="Pangilinan J."/>
            <person name="Johnson J."/>
            <person name="Barry K."/>
            <person name="LaButti K."/>
            <person name="Ng V."/>
            <person name="Ahrendt S."/>
            <person name="Min B."/>
            <person name="Choi I.G."/>
            <person name="Park H."/>
            <person name="Plett J.M."/>
            <person name="Magnuson J."/>
            <person name="Spatafora J.W."/>
            <person name="Nagy L.G."/>
            <person name="Henrissat B."/>
            <person name="Grigoriev I.V."/>
            <person name="Yang Z.L."/>
            <person name="Xu J."/>
            <person name="Martin F.M."/>
        </authorList>
    </citation>
    <scope>NUCLEOTIDE SEQUENCE</scope>
    <source>
        <strain evidence="1">ATCC 28755</strain>
    </source>
</reference>
<dbReference type="Proteomes" id="UP000790377">
    <property type="component" value="Unassembled WGS sequence"/>
</dbReference>
<proteinExistence type="predicted"/>
<comment type="caution">
    <text evidence="1">The sequence shown here is derived from an EMBL/GenBank/DDBJ whole genome shotgun (WGS) entry which is preliminary data.</text>
</comment>